<dbReference type="Gene3D" id="2.140.10.10">
    <property type="entry name" value="Quinoprotein alcohol dehydrogenase-like superfamily"/>
    <property type="match status" value="1"/>
</dbReference>
<dbReference type="SUPFAM" id="SSF50998">
    <property type="entry name" value="Quinoprotein alcohol dehydrogenase-like"/>
    <property type="match status" value="1"/>
</dbReference>
<reference evidence="7" key="1">
    <citation type="journal article" date="2020" name="Appl. Environ. Microbiol.">
        <title>Diazotrophic Anaeromyxobacter Isolates from Soils.</title>
        <authorList>
            <person name="Masuda Y."/>
            <person name="Yamanaka H."/>
            <person name="Xu Z.X."/>
            <person name="Shiratori Y."/>
            <person name="Aono T."/>
            <person name="Amachi S."/>
            <person name="Senoo K."/>
            <person name="Itoh H."/>
        </authorList>
    </citation>
    <scope>NUCLEOTIDE SEQUENCE [LARGE SCALE GENOMIC DNA]</scope>
    <source>
        <strain evidence="7">R267</strain>
    </source>
</reference>
<dbReference type="AlphaFoldDB" id="A0A7I9VMT2"/>
<evidence type="ECO:0000256" key="3">
    <source>
        <dbReference type="ARBA" id="ARBA00023002"/>
    </source>
</evidence>
<evidence type="ECO:0000313" key="6">
    <source>
        <dbReference type="EMBL" id="GEJ57713.1"/>
    </source>
</evidence>
<gene>
    <name evidence="6" type="ORF">AMYX_24540</name>
</gene>
<keyword evidence="7" id="KW-1185">Reference proteome</keyword>
<evidence type="ECO:0000256" key="2">
    <source>
        <dbReference type="ARBA" id="ARBA00008156"/>
    </source>
</evidence>
<dbReference type="InterPro" id="IPR011047">
    <property type="entry name" value="Quinoprotein_ADH-like_sf"/>
</dbReference>
<dbReference type="PANTHER" id="PTHR32303:SF10">
    <property type="entry name" value="OUTER MEMBRANE PROTEIN ASSEMBLY FACTOR BAMB"/>
    <property type="match status" value="1"/>
</dbReference>
<dbReference type="Pfam" id="PF13360">
    <property type="entry name" value="PQQ_2"/>
    <property type="match status" value="1"/>
</dbReference>
<accession>A0A7I9VMT2</accession>
<dbReference type="Pfam" id="PF01011">
    <property type="entry name" value="PQQ"/>
    <property type="match status" value="1"/>
</dbReference>
<comment type="cofactor">
    <cofactor evidence="1">
        <name>pyrroloquinoline quinone</name>
        <dbReference type="ChEBI" id="CHEBI:58442"/>
    </cofactor>
</comment>
<evidence type="ECO:0000259" key="4">
    <source>
        <dbReference type="Pfam" id="PF01011"/>
    </source>
</evidence>
<organism evidence="6 7">
    <name type="scientific">Anaeromyxobacter diazotrophicus</name>
    <dbReference type="NCBI Taxonomy" id="2590199"/>
    <lineage>
        <taxon>Bacteria</taxon>
        <taxon>Pseudomonadati</taxon>
        <taxon>Myxococcota</taxon>
        <taxon>Myxococcia</taxon>
        <taxon>Myxococcales</taxon>
        <taxon>Cystobacterineae</taxon>
        <taxon>Anaeromyxobacteraceae</taxon>
        <taxon>Anaeromyxobacter</taxon>
    </lineage>
</organism>
<evidence type="ECO:0000313" key="7">
    <source>
        <dbReference type="Proteomes" id="UP000503640"/>
    </source>
</evidence>
<name>A0A7I9VMT2_9BACT</name>
<dbReference type="EMBL" id="BJTG01000005">
    <property type="protein sequence ID" value="GEJ57713.1"/>
    <property type="molecule type" value="Genomic_DNA"/>
</dbReference>
<keyword evidence="3" id="KW-0560">Oxidoreductase</keyword>
<dbReference type="SMART" id="SM00564">
    <property type="entry name" value="PQQ"/>
    <property type="match status" value="5"/>
</dbReference>
<feature type="domain" description="Pyrrolo-quinoline quinone repeat" evidence="5">
    <location>
        <begin position="418"/>
        <end position="495"/>
    </location>
</feature>
<feature type="domain" description="Pyrrolo-quinoline quinone repeat" evidence="4">
    <location>
        <begin position="33"/>
        <end position="337"/>
    </location>
</feature>
<dbReference type="PANTHER" id="PTHR32303">
    <property type="entry name" value="QUINOPROTEIN ALCOHOL DEHYDROGENASE (CYTOCHROME C)"/>
    <property type="match status" value="1"/>
</dbReference>
<evidence type="ECO:0000259" key="5">
    <source>
        <dbReference type="Pfam" id="PF13360"/>
    </source>
</evidence>
<dbReference type="RefSeq" id="WP_176065539.1">
    <property type="nucleotide sequence ID" value="NZ_BJTG01000005.1"/>
</dbReference>
<evidence type="ECO:0000256" key="1">
    <source>
        <dbReference type="ARBA" id="ARBA00001931"/>
    </source>
</evidence>
<protein>
    <submittedName>
        <fullName evidence="6">Alcohol dehydrogenase</fullName>
    </submittedName>
</protein>
<dbReference type="Proteomes" id="UP000503640">
    <property type="component" value="Unassembled WGS sequence"/>
</dbReference>
<dbReference type="GO" id="GO:0016491">
    <property type="term" value="F:oxidoreductase activity"/>
    <property type="evidence" value="ECO:0007669"/>
    <property type="project" value="UniProtKB-KW"/>
</dbReference>
<comment type="similarity">
    <text evidence="2">Belongs to the bacterial PQQ dehydrogenase family.</text>
</comment>
<dbReference type="InterPro" id="IPR002372">
    <property type="entry name" value="PQQ_rpt_dom"/>
</dbReference>
<proteinExistence type="inferred from homology"/>
<comment type="caution">
    <text evidence="6">The sequence shown here is derived from an EMBL/GenBank/DDBJ whole genome shotgun (WGS) entry which is preliminary data.</text>
</comment>
<sequence>MALALAAVVWGPAAAEAQTQQELDAAASSDDDWLLTNKDYAGRRFTNLRQIDRRNVAKLKPVCTWQSNVEAPSQTSPIVYKGIMYVTVGYLTAAVDGASCKELWRHVWTPTAKELSNPNRGAALKDGKLLRGTPDGNLIALDTATGKVLWSKQIASPKDNHYLSQQPVVVDDLVIIGTAGADFGSRGWLGAFKLENGDEVWKFYVVPQAGEPGAETWSDPKVLPHGGGSFWTPLSLDREKGVLYAPAGNPAPDFYGEVREGPNLYTNAAVALDVKTGKVLWRQQFVPHDVHDWDLTQVSPLLTVEAKGKKRDIVIVSGKDALLRGVDRDTHEQLYEVAISTRKNTATPLTVKGVHVCPGLLGGQEWSTAGYSPALGLIFTPSVEWCGRAAKLEKPPAYQVGEHYRGGSFTQDPPAKAKGWLTAIDPASGKVRWKYNSKSPMLANVTATAGDLVLTGTMRGEFVALDARSGKLLYRHPVGGAATGGVVTYAVKGKQYVAVEAGRVSVFFGGAGPATFTVFALP</sequence>
<dbReference type="InterPro" id="IPR018391">
    <property type="entry name" value="PQQ_b-propeller_rpt"/>
</dbReference>